<feature type="region of interest" description="Disordered" evidence="1">
    <location>
        <begin position="874"/>
        <end position="895"/>
    </location>
</feature>
<feature type="domain" description="Pierisin-like" evidence="3">
    <location>
        <begin position="2726"/>
        <end position="2820"/>
    </location>
</feature>
<sequence length="2828" mass="299841">MARPGDWSPLGLHGDPVPGDPDVLRNLHTQMEDLGELAREVTSGLNRVLNQSTDSFIGKTAEAVRKKIDGHLKSFIDSVGNSFGVSAPATLDYLNAVVEAQTKADQALASAQGLSKDDDKLVALKAQAHEAQNDYDTAAGRYMDKLLDASHMIKQPISGWKLFLEALGILGIILAVLGAIFGGWVGLIALAVNVALLIKTAVDFAEGKASALDMVLAVIGVLFPSTKGLNIGQLTKGLFNTLKGLGKGLTAGIGDISRGLTHIFINPGALGQTFGLATLKSFTLAGLKGIATIAVNGGKLTLGTLKTIGVTFRNDFRLATIGVTSPLAKIGVYSLSFGSRFLVSATLPLDFFELGVGAKAAISMGLGTRLSTPWAHLAQPIVGGGLHTGAGAAGHMGLGASGNFDGFHSGSGLNPGSLHGFDGGVGIGGLHGLTSIQSVHLGAGVNPASIGHSLSSLGTGASAVDHLTAIDHATGFDRGVSGLLEPMGTHFGGIGSAHMSMDTGSLTSGAAGSHSGISSLAGRHDLSVGAIGLNTAIGDGMSGIRAAHGYAEDFHALGIPELRSIADGDVSVLKVNQDGISLRVGEESGSATAMHVNFSTMSVTDDAGRQVVVAPEAHAALGTTDIRTAAGHQGSSSPQVAPVREAGASGTDATAGASHAPAVDVKAPNREGATTSPSVKETEGPAGASTSAKAPGTATDDADFFAEGGGSHAVTAHDDKLGVSAHQDLDLSGRKDGGTGETSGAAAPARDTRAQPPEPVAVRPENAPPAAGHPPRSRFEAVTGGVGGTVGAERMAAWNGYEKAAADAGRAEKTLQDLGGGLEKPSENIDQAAAKMDAQAAGLGVDAARQDLARLSMDVDSITSRIDALVAQKGPGTGDLDAARHAPGTAGGTATRGLSRDVDLYHEVNIRLQGKEPGTAHMSPDEVAHLYETHFPNGADSRMTVREIADHLSSLTLGRDLPKMRGGGARLEVSAETAEGLQKAWKDTLGKEKRLVVPVDGAKIHVSDLLDRTLEKIGGQSFRDKITVTAADKDLRDVNTSTKLLLNYKVGTATRTVRFELKLESSGKPDLPAGHAGPSRPAENAPKPAADRPKPALAADLDVAALIREVEASIPPIELPPRVPRKETWDSSEPVRLEWTPPYRNADGELVVGRWSEHDGSTAGTGTKWSDWKSLEYRDRQRIGVRVDTDELSQTDLHQFADMLTRNDSPDLAQRILARAGRLDTDARGAMGAGGDMDQVIWSGQEIADLGEKVRTVLKDFAEPSPPGGLARARIDELKHLTNRLDSALKGYAKDAAPFGGVYTLRNELGPLVGSSRSLLDEVVEHGAVTHTSNEGATRVIAGLDEKVRKTAVSKAQNYRRAKAYAEVPTGTQWSTTIPGLGDLKPEQRVLFVRERSEKNLKDLHTALDELLDGNEQFRNLFEALQGLPYRIKHSTPAYHAIGNSGLLASQGDLARRDAKFLTSGKSSDANTSSLGNDDFAFFRVEANDAKMVTRYGPTTMVFDSSVLTHYDGWVSLHDQLQPLDRLAMRELKPREAKVPGAGPVRTTEYANSVTVTGSKSRWVHTYPGRKGSARTAGVSFEQEVFTGEHFVEGLSLSVVREVSRIGGDFEDEALRLGATITSRTETAAAKELATEKLADIVFSMYRPEAKFGSGLPIDPRPTGAGEHAGGHVGEAVPGRFGEDAAGRPGEGAAGRPGQDTAHLAPYRPTHVHNPHGDGRYLSDGTLDPVALTGARMADRADDSERLAVKELSGGTNGGLKSAHFHLNRALVAADKSVERTTVFRNVAEGSRLEMAENLLKERMRQAARIQGMIDHLNALGKEGVPVDPAAVAPAAGVHMASEGPGTSAAALHAVSPKAPQPHPVQTHSVAEVGDFTQGPKQFMEHNQVLLRMSEGMEIRHPGLGIDNNSFVKWLDDQERHWFTLTRSPAADEHNVYLLTPAVEKYAHAYSADPELQAILGGREMPRIGPDADYIAAHYVPYKTGVTTDPAAHIGHRTIPMGRGGEFNPDFVFTGTMNGCALTVTPGREAETFTAWHYQSPSSHRLNSEEFRMARRPTDWFGHAEYQGRNPEGLPEIINVMYRGPEGWQFLSQEVHASFHNLDQTRLVRFDNRPVQFAPGHEWSYTRTLYQRAAQDRLDELDRLAVENVARLSDSDTHLKHAYEVMQRQARKDVEALSTVTGPEQLAERGVELADDHLELNHIVETFLAHQTTAEEAGAKKMWRWQKVSEEVLFRRNQVRATILDKLVPHWGEGLRREATAAPATAPPAPAVEADITDAVSPRAPGPSNGPVAPHMPADSGTVPGGVDASRGLAGTGPHWDAVRGAAVPVHREHSWPDPVSRPYGPDDPRRIVVTSGFDVRRFSFEGRNVTDLSVRVHMDGVGDVAPHELDALWRRAQDGVHQVFNAGGHRLPGGDVLHVTLERGTRADSHLKVTVGADAEATQHTWRVTAPPLELAHEIGHQLGLRDEYRGASHPDGPAVEGSLMGDYRERAPGTLERGGVRDRYLHLLNALIGDVDIAPHLPAAADAHPASAADPAPPVPSEPAPGSSATPPHTLSAADFDAVVQQHPTPIARGERWTMWGHNGDTPSGSAYAVDFPDLNLRGVYAPPAPAEDGLGHWHWHAGDADEPVAVTPLSLRSPDPATVGPTGTVRPQSVSALEPTLVDDALAAAPWADGLRWRTDAEDLYVFSAGDPRGSEGAFTVGLRPAGDRLVHVVAHAQDGGAADSLWVTATRDIGWLRRQASDAGSPVPGVLDRHPWRYDIAAPGGADVNASLDIAAPHPERQEVLFLGGVRADRIRGAQRMDAGRPVGPYVTNPGFVDVRQQVR</sequence>
<evidence type="ECO:0000256" key="2">
    <source>
        <dbReference type="SAM" id="Phobius"/>
    </source>
</evidence>
<reference evidence="4" key="1">
    <citation type="submission" date="2021-05" db="EMBL/GenBank/DDBJ databases">
        <authorList>
            <person name="Arsene-Ploetze F."/>
        </authorList>
    </citation>
    <scope>NUCLEOTIDE SEQUENCE</scope>
    <source>
        <strain evidence="4">DSM 42138</strain>
    </source>
</reference>
<feature type="region of interest" description="Disordered" evidence="1">
    <location>
        <begin position="1065"/>
        <end position="1094"/>
    </location>
</feature>
<comment type="caution">
    <text evidence="4">The sequence shown here is derived from an EMBL/GenBank/DDBJ whole genome shotgun (WGS) entry which is preliminary data.</text>
</comment>
<dbReference type="Pfam" id="PF22596">
    <property type="entry name" value="Scabin-like"/>
    <property type="match status" value="1"/>
</dbReference>
<feature type="region of interest" description="Disordered" evidence="1">
    <location>
        <begin position="2528"/>
        <end position="2556"/>
    </location>
</feature>
<gene>
    <name evidence="4" type="ORF">SCOCK_10041</name>
</gene>
<keyword evidence="2" id="KW-0812">Transmembrane</keyword>
<keyword evidence="2" id="KW-1133">Transmembrane helix</keyword>
<feature type="region of interest" description="Disordered" evidence="1">
    <location>
        <begin position="629"/>
        <end position="785"/>
    </location>
</feature>
<evidence type="ECO:0000256" key="1">
    <source>
        <dbReference type="SAM" id="MobiDB-lite"/>
    </source>
</evidence>
<dbReference type="EMBL" id="CAJSLV010000001">
    <property type="protein sequence ID" value="CAG6390573.1"/>
    <property type="molecule type" value="Genomic_DNA"/>
</dbReference>
<dbReference type="Proteomes" id="UP001152519">
    <property type="component" value="Unassembled WGS sequence"/>
</dbReference>
<name>A0A9W4DZM9_9ACTN</name>
<dbReference type="RefSeq" id="WP_251483457.1">
    <property type="nucleotide sequence ID" value="NZ_CAJSLV010000001.1"/>
</dbReference>
<keyword evidence="2" id="KW-0472">Membrane</keyword>
<keyword evidence="5" id="KW-1185">Reference proteome</keyword>
<dbReference type="SUPFAM" id="SSF56399">
    <property type="entry name" value="ADP-ribosylation"/>
    <property type="match status" value="1"/>
</dbReference>
<proteinExistence type="predicted"/>
<protein>
    <recommendedName>
        <fullName evidence="3">Pierisin-like domain-containing protein</fullName>
    </recommendedName>
</protein>
<evidence type="ECO:0000259" key="3">
    <source>
        <dbReference type="Pfam" id="PF22596"/>
    </source>
</evidence>
<dbReference type="InterPro" id="IPR054695">
    <property type="entry name" value="Pierisin-like_dom"/>
</dbReference>
<organism evidence="4 5">
    <name type="scientific">Actinacidiphila cocklensis</name>
    <dbReference type="NCBI Taxonomy" id="887465"/>
    <lineage>
        <taxon>Bacteria</taxon>
        <taxon>Bacillati</taxon>
        <taxon>Actinomycetota</taxon>
        <taxon>Actinomycetes</taxon>
        <taxon>Kitasatosporales</taxon>
        <taxon>Streptomycetaceae</taxon>
        <taxon>Actinacidiphila</taxon>
    </lineage>
</organism>
<feature type="region of interest" description="Disordered" evidence="1">
    <location>
        <begin position="1653"/>
        <end position="1705"/>
    </location>
</feature>
<feature type="compositionally biased region" description="Low complexity" evidence="1">
    <location>
        <begin position="885"/>
        <end position="895"/>
    </location>
</feature>
<feature type="compositionally biased region" description="Basic and acidic residues" evidence="1">
    <location>
        <begin position="715"/>
        <end position="738"/>
    </location>
</feature>
<feature type="transmembrane region" description="Helical" evidence="2">
    <location>
        <begin position="162"/>
        <end position="192"/>
    </location>
</feature>
<dbReference type="Gene3D" id="3.90.210.10">
    <property type="entry name" value="Heat-Labile Enterotoxin, subunit A"/>
    <property type="match status" value="1"/>
</dbReference>
<feature type="compositionally biased region" description="Low complexity" evidence="1">
    <location>
        <begin position="646"/>
        <end position="660"/>
    </location>
</feature>
<accession>A0A9W4DZM9</accession>
<evidence type="ECO:0000313" key="5">
    <source>
        <dbReference type="Proteomes" id="UP001152519"/>
    </source>
</evidence>
<evidence type="ECO:0000313" key="4">
    <source>
        <dbReference type="EMBL" id="CAG6390573.1"/>
    </source>
</evidence>